<dbReference type="PANTHER" id="PTHR33452">
    <property type="entry name" value="OXIDOREDUCTASE CATD-RELATED"/>
    <property type="match status" value="1"/>
</dbReference>
<dbReference type="Proteomes" id="UP000221024">
    <property type="component" value="Unassembled WGS sequence"/>
</dbReference>
<name>A0A2H3NTH0_9BACT</name>
<dbReference type="InterPro" id="IPR032808">
    <property type="entry name" value="DoxX"/>
</dbReference>
<sequence length="142" mass="15176">MTSNRKTAFNIALLVLRIGIGISFVFVYGYEKILGGPETWTDLGSNMAVLGITFWPVVWGFMAAFAEFVGGILLMLGFVFRPALVILSGTMIVAAIGHTFGDIGGGPWHATEMLTVFIALLITGPGAYSLDTLFFGSSDPYA</sequence>
<dbReference type="Pfam" id="PF07681">
    <property type="entry name" value="DoxX"/>
    <property type="match status" value="1"/>
</dbReference>
<feature type="transmembrane region" description="Helical" evidence="7">
    <location>
        <begin position="48"/>
        <end position="76"/>
    </location>
</feature>
<evidence type="ECO:0000313" key="9">
    <source>
        <dbReference type="Proteomes" id="UP000221024"/>
    </source>
</evidence>
<reference evidence="8 9" key="1">
    <citation type="submission" date="2017-10" db="EMBL/GenBank/DDBJ databases">
        <title>Draft genome of Longimonas halophila.</title>
        <authorList>
            <person name="Goh K.M."/>
            <person name="Shamsir M.S."/>
            <person name="Lim S.W."/>
        </authorList>
    </citation>
    <scope>NUCLEOTIDE SEQUENCE [LARGE SCALE GENOMIC DNA]</scope>
    <source>
        <strain evidence="8 9">KCTC 42399</strain>
    </source>
</reference>
<proteinExistence type="inferred from homology"/>
<organism evidence="8 9">
    <name type="scientific">Longimonas halophila</name>
    <dbReference type="NCBI Taxonomy" id="1469170"/>
    <lineage>
        <taxon>Bacteria</taxon>
        <taxon>Pseudomonadati</taxon>
        <taxon>Rhodothermota</taxon>
        <taxon>Rhodothermia</taxon>
        <taxon>Rhodothermales</taxon>
        <taxon>Salisaetaceae</taxon>
        <taxon>Longimonas</taxon>
    </lineage>
</organism>
<evidence type="ECO:0000256" key="6">
    <source>
        <dbReference type="ARBA" id="ARBA00023136"/>
    </source>
</evidence>
<keyword evidence="6 7" id="KW-0472">Membrane</keyword>
<evidence type="ECO:0000256" key="4">
    <source>
        <dbReference type="ARBA" id="ARBA00022692"/>
    </source>
</evidence>
<feature type="transmembrane region" description="Helical" evidence="7">
    <location>
        <begin position="83"/>
        <end position="101"/>
    </location>
</feature>
<evidence type="ECO:0000313" key="8">
    <source>
        <dbReference type="EMBL" id="PEN07107.1"/>
    </source>
</evidence>
<dbReference type="InterPro" id="IPR051907">
    <property type="entry name" value="DoxX-like_oxidoreductase"/>
</dbReference>
<keyword evidence="5 7" id="KW-1133">Transmembrane helix</keyword>
<feature type="transmembrane region" description="Helical" evidence="7">
    <location>
        <begin position="7"/>
        <end position="28"/>
    </location>
</feature>
<feature type="transmembrane region" description="Helical" evidence="7">
    <location>
        <begin position="113"/>
        <end position="136"/>
    </location>
</feature>
<evidence type="ECO:0000256" key="5">
    <source>
        <dbReference type="ARBA" id="ARBA00022989"/>
    </source>
</evidence>
<comment type="caution">
    <text evidence="8">The sequence shown here is derived from an EMBL/GenBank/DDBJ whole genome shotgun (WGS) entry which is preliminary data.</text>
</comment>
<evidence type="ECO:0000256" key="1">
    <source>
        <dbReference type="ARBA" id="ARBA00004651"/>
    </source>
</evidence>
<evidence type="ECO:0000256" key="3">
    <source>
        <dbReference type="ARBA" id="ARBA00022475"/>
    </source>
</evidence>
<keyword evidence="9" id="KW-1185">Reference proteome</keyword>
<dbReference type="EMBL" id="PDEP01000006">
    <property type="protein sequence ID" value="PEN07107.1"/>
    <property type="molecule type" value="Genomic_DNA"/>
</dbReference>
<comment type="subcellular location">
    <subcellularLocation>
        <location evidence="1">Cell membrane</location>
        <topology evidence="1">Multi-pass membrane protein</topology>
    </subcellularLocation>
</comment>
<evidence type="ECO:0000256" key="2">
    <source>
        <dbReference type="ARBA" id="ARBA00006679"/>
    </source>
</evidence>
<dbReference type="PANTHER" id="PTHR33452:SF1">
    <property type="entry name" value="INNER MEMBRANE PROTEIN YPHA-RELATED"/>
    <property type="match status" value="1"/>
</dbReference>
<protein>
    <submittedName>
        <fullName evidence="8">DoxX family protein</fullName>
    </submittedName>
</protein>
<dbReference type="AlphaFoldDB" id="A0A2H3NTH0"/>
<comment type="similarity">
    <text evidence="2">Belongs to the DoxX family.</text>
</comment>
<keyword evidence="3" id="KW-1003">Cell membrane</keyword>
<dbReference type="GO" id="GO:0005886">
    <property type="term" value="C:plasma membrane"/>
    <property type="evidence" value="ECO:0007669"/>
    <property type="project" value="UniProtKB-SubCell"/>
</dbReference>
<evidence type="ECO:0000256" key="7">
    <source>
        <dbReference type="SAM" id="Phobius"/>
    </source>
</evidence>
<keyword evidence="4 7" id="KW-0812">Transmembrane</keyword>
<gene>
    <name evidence="8" type="ORF">CRI93_08205</name>
</gene>
<dbReference type="OrthoDB" id="9813193at2"/>
<accession>A0A2H3NTH0</accession>